<evidence type="ECO:0000313" key="2">
    <source>
        <dbReference type="EMBL" id="KAA8571373.1"/>
    </source>
</evidence>
<feature type="compositionally biased region" description="Polar residues" evidence="1">
    <location>
        <begin position="241"/>
        <end position="258"/>
    </location>
</feature>
<feature type="compositionally biased region" description="Polar residues" evidence="1">
    <location>
        <begin position="20"/>
        <end position="43"/>
    </location>
</feature>
<comment type="caution">
    <text evidence="2">The sequence shown here is derived from an EMBL/GenBank/DDBJ whole genome shotgun (WGS) entry which is preliminary data.</text>
</comment>
<dbReference type="Proteomes" id="UP000322873">
    <property type="component" value="Unassembled WGS sequence"/>
</dbReference>
<organism evidence="2 3">
    <name type="scientific">Monilinia fructicola</name>
    <name type="common">Brown rot fungus</name>
    <name type="synonym">Ciboria fructicola</name>
    <dbReference type="NCBI Taxonomy" id="38448"/>
    <lineage>
        <taxon>Eukaryota</taxon>
        <taxon>Fungi</taxon>
        <taxon>Dikarya</taxon>
        <taxon>Ascomycota</taxon>
        <taxon>Pezizomycotina</taxon>
        <taxon>Leotiomycetes</taxon>
        <taxon>Helotiales</taxon>
        <taxon>Sclerotiniaceae</taxon>
        <taxon>Monilinia</taxon>
    </lineage>
</organism>
<evidence type="ECO:0000256" key="1">
    <source>
        <dbReference type="SAM" id="MobiDB-lite"/>
    </source>
</evidence>
<name>A0A5M9JSJ2_MONFR</name>
<feature type="compositionally biased region" description="Polar residues" evidence="1">
    <location>
        <begin position="409"/>
        <end position="424"/>
    </location>
</feature>
<protein>
    <submittedName>
        <fullName evidence="2">Uncharacterized protein</fullName>
    </submittedName>
</protein>
<dbReference type="Pfam" id="PF12511">
    <property type="entry name" value="DUF3716"/>
    <property type="match status" value="1"/>
</dbReference>
<feature type="compositionally biased region" description="Polar residues" evidence="1">
    <location>
        <begin position="212"/>
        <end position="222"/>
    </location>
</feature>
<reference evidence="2 3" key="1">
    <citation type="submission" date="2019-06" db="EMBL/GenBank/DDBJ databases">
        <title>Genome Sequence of the Brown Rot Fungal Pathogen Monilinia fructicola.</title>
        <authorList>
            <person name="De Miccolis Angelini R.M."/>
            <person name="Landi L."/>
            <person name="Abate D."/>
            <person name="Pollastro S."/>
            <person name="Romanazzi G."/>
            <person name="Faretra F."/>
        </authorList>
    </citation>
    <scope>NUCLEOTIDE SEQUENCE [LARGE SCALE GENOMIC DNA]</scope>
    <source>
        <strain evidence="2 3">Mfrc123</strain>
    </source>
</reference>
<sequence>MSYNPYNPFLNPIPLVPFSTTANGNGNEEGSQATASTLATPTEPQEGWPAKSSQEEEGLPESQNPSWNPLQNLPSIPLSSINVNPNMNTFETAGYGELPNVAGLGVDSGFDKDGTPHFNGGAWGDWLGNISGSSHAFVTQQEMPSNGFINDFGFDTTVRFDTATPLAYLINNQSSTGDSGSSVDPSFSREIYSSALNTSTQLASGVQDVEAPQQNPAQQGVQHATAEDYQGSRGAVPHHPSTGSRSQDSNQNIPPSDASQSRGQRQSPPQNERRGLSTHRNTSQPSPQQASDPLFASRLNPATAALADVTPATQFMESLSSMHIMDRMACVDVLMRSELFKDYVKPHLWAKFDEGLARGARLAARNRLGMNDTVDEMQRKNEGHTARRKVEFQDKQVQNERRLREHAGVNTSDIMTGASETSEMAPSGNKRRRQVSGPDYGPPNEPGDDSFGSDSDLLAPSRQSPKKPRHLSSTPSELVNKFCSVANIGNRNPFFDDPIHKQLRSLNTAQLINPAPEYIAQHGELSDTKVEHWRACAGQAAGFVMRQEHTCKHCTDHMDDGSVPFASCVVINAQSVGKNLQGACMNCVYLAKDQQCSLRRAEGEGSGVQ</sequence>
<feature type="region of interest" description="Disordered" evidence="1">
    <location>
        <begin position="20"/>
        <end position="73"/>
    </location>
</feature>
<dbReference type="EMBL" id="VICG01000005">
    <property type="protein sequence ID" value="KAA8571373.1"/>
    <property type="molecule type" value="Genomic_DNA"/>
</dbReference>
<feature type="region of interest" description="Disordered" evidence="1">
    <location>
        <begin position="203"/>
        <end position="294"/>
    </location>
</feature>
<dbReference type="AlphaFoldDB" id="A0A5M9JSJ2"/>
<keyword evidence="3" id="KW-1185">Reference proteome</keyword>
<feature type="compositionally biased region" description="Polar residues" evidence="1">
    <location>
        <begin position="278"/>
        <end position="291"/>
    </location>
</feature>
<feature type="compositionally biased region" description="Basic and acidic residues" evidence="1">
    <location>
        <begin position="377"/>
        <end position="407"/>
    </location>
</feature>
<feature type="compositionally biased region" description="Low complexity" evidence="1">
    <location>
        <begin position="259"/>
        <end position="270"/>
    </location>
</feature>
<feature type="region of interest" description="Disordered" evidence="1">
    <location>
        <begin position="377"/>
        <end position="475"/>
    </location>
</feature>
<feature type="compositionally biased region" description="Polar residues" evidence="1">
    <location>
        <begin position="61"/>
        <end position="73"/>
    </location>
</feature>
<proteinExistence type="predicted"/>
<dbReference type="InterPro" id="IPR022190">
    <property type="entry name" value="DUF3716"/>
</dbReference>
<accession>A0A5M9JSJ2</accession>
<gene>
    <name evidence="2" type="ORF">EYC84_001377</name>
</gene>
<evidence type="ECO:0000313" key="3">
    <source>
        <dbReference type="Proteomes" id="UP000322873"/>
    </source>
</evidence>
<dbReference type="VEuPathDB" id="FungiDB:MFRU_074g00140"/>